<keyword evidence="5" id="KW-1185">Reference proteome</keyword>
<evidence type="ECO:0000313" key="4">
    <source>
        <dbReference type="Proteomes" id="UP000093069"/>
    </source>
</evidence>
<dbReference type="AlphaFoldDB" id="A0A170SAM0"/>
<sequence>MVDITNALLEIRPYVEYYQKLKELAESIAREAQSIEEVIKKLEEEEERASEPFKTDIRILINHLRAFR</sequence>
<gene>
    <name evidence="2" type="ORF">A3L04_00865</name>
    <name evidence="3" type="ORF">CHITON_0165</name>
</gene>
<evidence type="ECO:0000313" key="2">
    <source>
        <dbReference type="EMBL" id="ASJ15725.1"/>
    </source>
</evidence>
<dbReference type="STRING" id="54262.CHITON_0165"/>
<dbReference type="Proteomes" id="UP000250189">
    <property type="component" value="Chromosome"/>
</dbReference>
<dbReference type="KEGG" id="tch:CHITON_0165"/>
<dbReference type="Proteomes" id="UP000093069">
    <property type="component" value="Chromosome I"/>
</dbReference>
<dbReference type="GeneID" id="33321077"/>
<reference evidence="3" key="2">
    <citation type="submission" date="2016-01" db="EMBL/GenBank/DDBJ databases">
        <authorList>
            <person name="McClelland M."/>
            <person name="Jain A."/>
            <person name="Saraogi P."/>
            <person name="Mendelson R."/>
            <person name="Westerman R."/>
            <person name="SanMiguel P."/>
            <person name="Csonka L."/>
        </authorList>
    </citation>
    <scope>NUCLEOTIDE SEQUENCE</scope>
    <source>
        <strain evidence="3">1</strain>
    </source>
</reference>
<accession>A0A170SAM0</accession>
<protein>
    <submittedName>
        <fullName evidence="3">Uncharacterized protein</fullName>
    </submittedName>
</protein>
<proteinExistence type="predicted"/>
<organism evidence="3 4">
    <name type="scientific">Thermococcus chitonophagus</name>
    <dbReference type="NCBI Taxonomy" id="54262"/>
    <lineage>
        <taxon>Archaea</taxon>
        <taxon>Methanobacteriati</taxon>
        <taxon>Methanobacteriota</taxon>
        <taxon>Thermococci</taxon>
        <taxon>Thermococcales</taxon>
        <taxon>Thermococcaceae</taxon>
        <taxon>Thermococcus</taxon>
    </lineage>
</organism>
<dbReference type="OrthoDB" id="86157at2157"/>
<reference evidence="2 5" key="3">
    <citation type="submission" date="2016-04" db="EMBL/GenBank/DDBJ databases">
        <title>Complete genome sequence of Thermococcus chitonophagus type strain GC74.</title>
        <authorList>
            <person name="Oger P.M."/>
        </authorList>
    </citation>
    <scope>NUCLEOTIDE SEQUENCE [LARGE SCALE GENOMIC DNA]</scope>
    <source>
        <strain evidence="2 5">GC74</strain>
    </source>
</reference>
<dbReference type="RefSeq" id="WP_068575850.1">
    <property type="nucleotide sequence ID" value="NZ_CP015193.1"/>
</dbReference>
<name>A0A170SAM0_9EURY</name>
<feature type="coiled-coil region" evidence="1">
    <location>
        <begin position="18"/>
        <end position="48"/>
    </location>
</feature>
<dbReference type="EMBL" id="CP015193">
    <property type="protein sequence ID" value="ASJ15725.1"/>
    <property type="molecule type" value="Genomic_DNA"/>
</dbReference>
<dbReference type="EMBL" id="LN999010">
    <property type="protein sequence ID" value="CUX76944.1"/>
    <property type="molecule type" value="Genomic_DNA"/>
</dbReference>
<evidence type="ECO:0000313" key="5">
    <source>
        <dbReference type="Proteomes" id="UP000250189"/>
    </source>
</evidence>
<reference evidence="4" key="1">
    <citation type="submission" date="2016-01" db="EMBL/GenBank/DDBJ databases">
        <authorList>
            <person name="Vorgias C.E."/>
        </authorList>
    </citation>
    <scope>NUCLEOTIDE SEQUENCE [LARGE SCALE GENOMIC DNA]</scope>
</reference>
<evidence type="ECO:0000256" key="1">
    <source>
        <dbReference type="SAM" id="Coils"/>
    </source>
</evidence>
<evidence type="ECO:0000313" key="3">
    <source>
        <dbReference type="EMBL" id="CUX76944.1"/>
    </source>
</evidence>
<keyword evidence="1" id="KW-0175">Coiled coil</keyword>